<feature type="transmembrane region" description="Helical" evidence="1">
    <location>
        <begin position="60"/>
        <end position="80"/>
    </location>
</feature>
<keyword evidence="1" id="KW-1133">Transmembrane helix</keyword>
<dbReference type="RefSeq" id="WP_157674347.1">
    <property type="nucleotide sequence ID" value="NZ_LT629734.1"/>
</dbReference>
<dbReference type="EMBL" id="LT629734">
    <property type="protein sequence ID" value="SDS45527.1"/>
    <property type="molecule type" value="Genomic_DNA"/>
</dbReference>
<keyword evidence="3" id="KW-1185">Reference proteome</keyword>
<dbReference type="InterPro" id="IPR036465">
    <property type="entry name" value="vWFA_dom_sf"/>
</dbReference>
<evidence type="ECO:0000313" key="3">
    <source>
        <dbReference type="Proteomes" id="UP000199649"/>
    </source>
</evidence>
<organism evidence="2 3">
    <name type="scientific">Agrococcus carbonis</name>
    <dbReference type="NCBI Taxonomy" id="684552"/>
    <lineage>
        <taxon>Bacteria</taxon>
        <taxon>Bacillati</taxon>
        <taxon>Actinomycetota</taxon>
        <taxon>Actinomycetes</taxon>
        <taxon>Micrococcales</taxon>
        <taxon>Microbacteriaceae</taxon>
        <taxon>Agrococcus</taxon>
    </lineage>
</organism>
<dbReference type="Gene3D" id="3.40.50.410">
    <property type="entry name" value="von Willebrand factor, type A domain"/>
    <property type="match status" value="1"/>
</dbReference>
<feature type="transmembrane region" description="Helical" evidence="1">
    <location>
        <begin position="307"/>
        <end position="327"/>
    </location>
</feature>
<dbReference type="STRING" id="684552.SAMN04489719_2360"/>
<dbReference type="OrthoDB" id="4623238at2"/>
<accession>A0A1H1SC26</accession>
<evidence type="ECO:0000256" key="1">
    <source>
        <dbReference type="SAM" id="Phobius"/>
    </source>
</evidence>
<gene>
    <name evidence="2" type="ORF">SAMN04489719_2360</name>
</gene>
<reference evidence="3" key="1">
    <citation type="submission" date="2016-10" db="EMBL/GenBank/DDBJ databases">
        <authorList>
            <person name="Varghese N."/>
            <person name="Submissions S."/>
        </authorList>
    </citation>
    <scope>NUCLEOTIDE SEQUENCE [LARGE SCALE GENOMIC DNA]</scope>
    <source>
        <strain evidence="3">DSM 22965</strain>
    </source>
</reference>
<proteinExistence type="predicted"/>
<dbReference type="AlphaFoldDB" id="A0A1H1SC26"/>
<keyword evidence="1" id="KW-0472">Membrane</keyword>
<sequence length="329" mass="35253">MDVTLLWPWVVAAAAVVAVALAALGLVLPRRRRDRGLPVAHVDRMTGLAVFRGALLRYRAWIAGALVAALAGAIVAGVIGSRPSGVHANQEDDYKRDIVLCLDVSGSMVDVDAEILGVYQQIASELDGERIGMRVWDASSVMAFPLTSDYDYIAGQLGRYQRALNGQLGPDEQFNYLAGTTNGLGASLVGDGLASCVLDFADLEASERPRSIILATDNMVNGQQIFSLPQAGQLAVDHEVRVYAINPFDWGGDPASNELREVSEGTGGAYFPLDFAQTVPQIVDRINAIEAGYIETPPQIQLVDRPGAMPLVVLVLTAIVCAIAWRVRL</sequence>
<feature type="transmembrane region" description="Helical" evidence="1">
    <location>
        <begin position="6"/>
        <end position="28"/>
    </location>
</feature>
<evidence type="ECO:0000313" key="2">
    <source>
        <dbReference type="EMBL" id="SDS45527.1"/>
    </source>
</evidence>
<name>A0A1H1SC26_9MICO</name>
<dbReference type="Proteomes" id="UP000199649">
    <property type="component" value="Chromosome I"/>
</dbReference>
<keyword evidence="1" id="KW-0812">Transmembrane</keyword>
<dbReference type="SUPFAM" id="SSF53300">
    <property type="entry name" value="vWA-like"/>
    <property type="match status" value="1"/>
</dbReference>
<protein>
    <submittedName>
        <fullName evidence="2">von Willebrand factor type A domain-containing protein</fullName>
    </submittedName>
</protein>